<gene>
    <name evidence="1" type="ORF">AB205_0221930</name>
</gene>
<dbReference type="OrthoDB" id="5511684at2759"/>
<accession>A0A2G9SGP5</accession>
<name>A0A2G9SGP5_AQUCT</name>
<evidence type="ECO:0000313" key="2">
    <source>
        <dbReference type="Proteomes" id="UP000228934"/>
    </source>
</evidence>
<dbReference type="EMBL" id="KV924119">
    <property type="protein sequence ID" value="PIO39339.1"/>
    <property type="molecule type" value="Genomic_DNA"/>
</dbReference>
<dbReference type="Proteomes" id="UP000228934">
    <property type="component" value="Unassembled WGS sequence"/>
</dbReference>
<reference evidence="2" key="1">
    <citation type="journal article" date="2017" name="Nat. Commun.">
        <title>The North American bullfrog draft genome provides insight into hormonal regulation of long noncoding RNA.</title>
        <authorList>
            <person name="Hammond S.A."/>
            <person name="Warren R.L."/>
            <person name="Vandervalk B.P."/>
            <person name="Kucuk E."/>
            <person name="Khan H."/>
            <person name="Gibb E.A."/>
            <person name="Pandoh P."/>
            <person name="Kirk H."/>
            <person name="Zhao Y."/>
            <person name="Jones M."/>
            <person name="Mungall A.J."/>
            <person name="Coope R."/>
            <person name="Pleasance S."/>
            <person name="Moore R.A."/>
            <person name="Holt R.A."/>
            <person name="Round J.M."/>
            <person name="Ohora S."/>
            <person name="Walle B.V."/>
            <person name="Veldhoen N."/>
            <person name="Helbing C.C."/>
            <person name="Birol I."/>
        </authorList>
    </citation>
    <scope>NUCLEOTIDE SEQUENCE [LARGE SCALE GENOMIC DNA]</scope>
</reference>
<sequence>LVPMLGFTGLGVINVTIYLVKNTLFNRELRFPGSENAFCKVMLLLHGILFRCH</sequence>
<protein>
    <submittedName>
        <fullName evidence="1">Uncharacterized protein</fullName>
    </submittedName>
</protein>
<evidence type="ECO:0000313" key="1">
    <source>
        <dbReference type="EMBL" id="PIO39339.1"/>
    </source>
</evidence>
<feature type="non-terminal residue" evidence="1">
    <location>
        <position position="1"/>
    </location>
</feature>
<organism evidence="1 2">
    <name type="scientific">Aquarana catesbeiana</name>
    <name type="common">American bullfrog</name>
    <name type="synonym">Rana catesbeiana</name>
    <dbReference type="NCBI Taxonomy" id="8400"/>
    <lineage>
        <taxon>Eukaryota</taxon>
        <taxon>Metazoa</taxon>
        <taxon>Chordata</taxon>
        <taxon>Craniata</taxon>
        <taxon>Vertebrata</taxon>
        <taxon>Euteleostomi</taxon>
        <taxon>Amphibia</taxon>
        <taxon>Batrachia</taxon>
        <taxon>Anura</taxon>
        <taxon>Neobatrachia</taxon>
        <taxon>Ranoidea</taxon>
        <taxon>Ranidae</taxon>
        <taxon>Aquarana</taxon>
    </lineage>
</organism>
<dbReference type="AlphaFoldDB" id="A0A2G9SGP5"/>
<proteinExistence type="predicted"/>
<keyword evidence="2" id="KW-1185">Reference proteome</keyword>